<dbReference type="PANTHER" id="PTHR33889:SF7">
    <property type="entry name" value="OS04G0681850 PROTEIN"/>
    <property type="match status" value="1"/>
</dbReference>
<evidence type="ECO:0000313" key="2">
    <source>
        <dbReference type="EMBL" id="MCL7044415.1"/>
    </source>
</evidence>
<dbReference type="Proteomes" id="UP001177140">
    <property type="component" value="Unassembled WGS sequence"/>
</dbReference>
<proteinExistence type="predicted"/>
<sequence>MGMDSPSENSQSLCNRSLSVGLEIITTHVEETTPTTTKPQKNLTDEQRVAVYQFLLKESNDGKLKHGSVSSAAKLFSASPRTVSRIWKRSKECQELSLPVDVSSRMPKKVGRKRTEIDITKIHEIPLERCKSIRSIAEALNVTKSTLQRRMKEGAIAVPRPHLNAVEQQIMD</sequence>
<organism evidence="2 3">
    <name type="scientific">Papaver nudicaule</name>
    <name type="common">Iceland poppy</name>
    <dbReference type="NCBI Taxonomy" id="74823"/>
    <lineage>
        <taxon>Eukaryota</taxon>
        <taxon>Viridiplantae</taxon>
        <taxon>Streptophyta</taxon>
        <taxon>Embryophyta</taxon>
        <taxon>Tracheophyta</taxon>
        <taxon>Spermatophyta</taxon>
        <taxon>Magnoliopsida</taxon>
        <taxon>Ranunculales</taxon>
        <taxon>Papaveraceae</taxon>
        <taxon>Papaveroideae</taxon>
        <taxon>Papaver</taxon>
    </lineage>
</organism>
<gene>
    <name evidence="2" type="ORF">MKW94_015575</name>
</gene>
<dbReference type="AlphaFoldDB" id="A0AA42AYF7"/>
<keyword evidence="3" id="KW-1185">Reference proteome</keyword>
<accession>A0AA42AYF7</accession>
<evidence type="ECO:0000313" key="3">
    <source>
        <dbReference type="Proteomes" id="UP001177140"/>
    </source>
</evidence>
<evidence type="ECO:0000259" key="1">
    <source>
        <dbReference type="Pfam" id="PF24964"/>
    </source>
</evidence>
<dbReference type="Pfam" id="PF24964">
    <property type="entry name" value="DUF7769"/>
    <property type="match status" value="1"/>
</dbReference>
<name>A0AA42AYF7_PAPNU</name>
<dbReference type="InterPro" id="IPR056671">
    <property type="entry name" value="DUF7769"/>
</dbReference>
<dbReference type="PANTHER" id="PTHR33889">
    <property type="entry name" value="OS04G0681850 PROTEIN"/>
    <property type="match status" value="1"/>
</dbReference>
<comment type="caution">
    <text evidence="2">The sequence shown here is derived from an EMBL/GenBank/DDBJ whole genome shotgun (WGS) entry which is preliminary data.</text>
</comment>
<feature type="domain" description="DUF7769" evidence="1">
    <location>
        <begin position="43"/>
        <end position="95"/>
    </location>
</feature>
<dbReference type="EMBL" id="JAJJMA010257854">
    <property type="protein sequence ID" value="MCL7044415.1"/>
    <property type="molecule type" value="Genomic_DNA"/>
</dbReference>
<reference evidence="2" key="1">
    <citation type="submission" date="2022-03" db="EMBL/GenBank/DDBJ databases">
        <title>A functionally conserved STORR gene fusion in Papaver species that diverged 16.8 million years ago.</title>
        <authorList>
            <person name="Catania T."/>
        </authorList>
    </citation>
    <scope>NUCLEOTIDE SEQUENCE</scope>
    <source>
        <strain evidence="2">S-191538</strain>
    </source>
</reference>
<protein>
    <recommendedName>
        <fullName evidence="1">DUF7769 domain-containing protein</fullName>
    </recommendedName>
</protein>